<dbReference type="CDD" id="cd07067">
    <property type="entry name" value="HP_PGM_like"/>
    <property type="match status" value="1"/>
</dbReference>
<dbReference type="PANTHER" id="PTHR20935">
    <property type="entry name" value="PHOSPHOGLYCERATE MUTASE-RELATED"/>
    <property type="match status" value="1"/>
</dbReference>
<evidence type="ECO:0000313" key="2">
    <source>
        <dbReference type="EMBL" id="MBM2621746.1"/>
    </source>
</evidence>
<dbReference type="SMART" id="SM00855">
    <property type="entry name" value="PGAM"/>
    <property type="match status" value="1"/>
</dbReference>
<dbReference type="InterPro" id="IPR029033">
    <property type="entry name" value="His_PPase_superfam"/>
</dbReference>
<dbReference type="PANTHER" id="PTHR20935:SF0">
    <property type="entry name" value="SERINE_THREONINE-PROTEIN PHOSPHATASE PGAM5, MITOCHONDRIAL"/>
    <property type="match status" value="1"/>
</dbReference>
<dbReference type="InterPro" id="IPR013078">
    <property type="entry name" value="His_Pase_superF_clade-1"/>
</dbReference>
<keyword evidence="3" id="KW-1185">Reference proteome</keyword>
<proteinExistence type="predicted"/>
<dbReference type="SUPFAM" id="SSF53254">
    <property type="entry name" value="Phosphoglycerate mutase-like"/>
    <property type="match status" value="1"/>
</dbReference>
<dbReference type="RefSeq" id="WP_203381719.1">
    <property type="nucleotide sequence ID" value="NZ_JAENHP010000021.1"/>
</dbReference>
<dbReference type="InterPro" id="IPR051021">
    <property type="entry name" value="Mito_Ser/Thr_phosphatase"/>
</dbReference>
<dbReference type="EMBL" id="JAENHP010000021">
    <property type="protein sequence ID" value="MBM2621746.1"/>
    <property type="molecule type" value="Genomic_DNA"/>
</dbReference>
<evidence type="ECO:0000313" key="3">
    <source>
        <dbReference type="Proteomes" id="UP000632138"/>
    </source>
</evidence>
<organism evidence="2 3">
    <name type="scientific">Paractinoplanes ovalisporus</name>
    <dbReference type="NCBI Taxonomy" id="2810368"/>
    <lineage>
        <taxon>Bacteria</taxon>
        <taxon>Bacillati</taxon>
        <taxon>Actinomycetota</taxon>
        <taxon>Actinomycetes</taxon>
        <taxon>Micromonosporales</taxon>
        <taxon>Micromonosporaceae</taxon>
        <taxon>Paractinoplanes</taxon>
    </lineage>
</organism>
<comment type="caution">
    <text evidence="2">The sequence shown here is derived from an EMBL/GenBank/DDBJ whole genome shotgun (WGS) entry which is preliminary data.</text>
</comment>
<dbReference type="Pfam" id="PF00300">
    <property type="entry name" value="His_Phos_1"/>
    <property type="match status" value="1"/>
</dbReference>
<name>A0ABS2API1_9ACTN</name>
<reference evidence="2 3" key="1">
    <citation type="submission" date="2021-01" db="EMBL/GenBank/DDBJ databases">
        <title>Actinoplanes sp. nov. LDG1-06 isolated from lichen.</title>
        <authorList>
            <person name="Saeng-In P."/>
            <person name="Phongsopitanun W."/>
            <person name="Kanchanasin P."/>
            <person name="Yuki M."/>
            <person name="Kudo T."/>
            <person name="Ohkuma M."/>
            <person name="Tanasupawat S."/>
        </authorList>
    </citation>
    <scope>NUCLEOTIDE SEQUENCE [LARGE SCALE GENOMIC DNA]</scope>
    <source>
        <strain evidence="2 3">LDG1-06</strain>
    </source>
</reference>
<gene>
    <name evidence="2" type="ORF">JIG36_40205</name>
</gene>
<sequence length="172" mass="18224">MNRLWLARHAEASIDESGLTAAGRRQAELLGARLADAGITRISHSPLARAAETAAIVAAALPGGVPVVAAEELTDSDPSEDPAAADAMVARFANPPADELCITHNFQVGWFLRAALETPPARWIGLNSCNTGVTVLQWRPGRPGAAPLVFNDLTHLPPELRWTGFPPELSLP</sequence>
<evidence type="ECO:0000256" key="1">
    <source>
        <dbReference type="ARBA" id="ARBA00022801"/>
    </source>
</evidence>
<keyword evidence="1" id="KW-0378">Hydrolase</keyword>
<dbReference type="Gene3D" id="3.40.50.1240">
    <property type="entry name" value="Phosphoglycerate mutase-like"/>
    <property type="match status" value="2"/>
</dbReference>
<accession>A0ABS2API1</accession>
<dbReference type="Proteomes" id="UP000632138">
    <property type="component" value="Unassembled WGS sequence"/>
</dbReference>
<protein>
    <submittedName>
        <fullName evidence="2">Histidine phosphatase family protein</fullName>
    </submittedName>
</protein>